<dbReference type="STRING" id="3775.A0A1Q3BQ27"/>
<dbReference type="InParanoid" id="A0A1Q3BQ27"/>
<dbReference type="Pfam" id="PF14392">
    <property type="entry name" value="zf-CCHC_4"/>
    <property type="match status" value="1"/>
</dbReference>
<evidence type="ECO:0000259" key="1">
    <source>
        <dbReference type="Pfam" id="PF14392"/>
    </source>
</evidence>
<feature type="non-terminal residue" evidence="2">
    <location>
        <position position="133"/>
    </location>
</feature>
<comment type="caution">
    <text evidence="2">The sequence shown here is derived from an EMBL/GenBank/DDBJ whole genome shotgun (WGS) entry which is preliminary data.</text>
</comment>
<dbReference type="EMBL" id="BDDD01000765">
    <property type="protein sequence ID" value="GAV69998.1"/>
    <property type="molecule type" value="Genomic_DNA"/>
</dbReference>
<organism evidence="2 3">
    <name type="scientific">Cephalotus follicularis</name>
    <name type="common">Albany pitcher plant</name>
    <dbReference type="NCBI Taxonomy" id="3775"/>
    <lineage>
        <taxon>Eukaryota</taxon>
        <taxon>Viridiplantae</taxon>
        <taxon>Streptophyta</taxon>
        <taxon>Embryophyta</taxon>
        <taxon>Tracheophyta</taxon>
        <taxon>Spermatophyta</taxon>
        <taxon>Magnoliopsida</taxon>
        <taxon>eudicotyledons</taxon>
        <taxon>Gunneridae</taxon>
        <taxon>Pentapetalae</taxon>
        <taxon>rosids</taxon>
        <taxon>fabids</taxon>
        <taxon>Oxalidales</taxon>
        <taxon>Cephalotaceae</taxon>
        <taxon>Cephalotus</taxon>
    </lineage>
</organism>
<name>A0A1Q3BQ27_CEPFO</name>
<dbReference type="OrthoDB" id="966987at2759"/>
<sequence length="133" mass="15892">LRIREVGNNLFVFMFNNEDGTKVLNLGPWLFDKHIFLLEKLENEIHPSFISLHKATFWIRVFRVPYLCLSERVGKENNQYLKLRVGLDMRKPLRRGMKFSVGAIEKTWLSFQYEKLPNFYHFCGRIGHNIKEC</sequence>
<dbReference type="InterPro" id="IPR040256">
    <property type="entry name" value="At4g02000-like"/>
</dbReference>
<dbReference type="Proteomes" id="UP000187406">
    <property type="component" value="Unassembled WGS sequence"/>
</dbReference>
<feature type="non-terminal residue" evidence="2">
    <location>
        <position position="1"/>
    </location>
</feature>
<accession>A0A1Q3BQ27</accession>
<keyword evidence="3" id="KW-1185">Reference proteome</keyword>
<evidence type="ECO:0000313" key="2">
    <source>
        <dbReference type="EMBL" id="GAV69998.1"/>
    </source>
</evidence>
<dbReference type="PANTHER" id="PTHR31286">
    <property type="entry name" value="GLYCINE-RICH CELL WALL STRUCTURAL PROTEIN 1.8-LIKE"/>
    <property type="match status" value="1"/>
</dbReference>
<dbReference type="AlphaFoldDB" id="A0A1Q3BQ27"/>
<dbReference type="InterPro" id="IPR025836">
    <property type="entry name" value="Zn_knuckle_CX2CX4HX4C"/>
</dbReference>
<proteinExistence type="predicted"/>
<gene>
    <name evidence="2" type="ORF">CFOL_v3_13497</name>
</gene>
<dbReference type="PANTHER" id="PTHR31286:SF167">
    <property type="entry name" value="OS09G0268800 PROTEIN"/>
    <property type="match status" value="1"/>
</dbReference>
<protein>
    <submittedName>
        <fullName evidence="2">DUF4283 domain-containing protein/zf-CCHC_4 domain-containing protein</fullName>
    </submittedName>
</protein>
<evidence type="ECO:0000313" key="3">
    <source>
        <dbReference type="Proteomes" id="UP000187406"/>
    </source>
</evidence>
<reference evidence="3" key="1">
    <citation type="submission" date="2016-04" db="EMBL/GenBank/DDBJ databases">
        <title>Cephalotus genome sequencing.</title>
        <authorList>
            <person name="Fukushima K."/>
            <person name="Hasebe M."/>
            <person name="Fang X."/>
        </authorList>
    </citation>
    <scope>NUCLEOTIDE SEQUENCE [LARGE SCALE GENOMIC DNA]</scope>
    <source>
        <strain evidence="3">cv. St1</strain>
    </source>
</reference>
<feature type="domain" description="Zinc knuckle CX2CX4HX4C" evidence="1">
    <location>
        <begin position="87"/>
        <end position="133"/>
    </location>
</feature>
<dbReference type="FunCoup" id="A0A1Q3BQ27">
    <property type="interactions" value="3"/>
</dbReference>